<dbReference type="SUPFAM" id="SSF52540">
    <property type="entry name" value="P-loop containing nucleoside triphosphate hydrolases"/>
    <property type="match status" value="1"/>
</dbReference>
<dbReference type="AlphaFoldDB" id="A0A5N5QMK8"/>
<keyword evidence="9" id="KW-1185">Reference proteome</keyword>
<dbReference type="PROSITE" id="PS00411">
    <property type="entry name" value="KINESIN_MOTOR_1"/>
    <property type="match status" value="1"/>
</dbReference>
<dbReference type="InterPro" id="IPR001752">
    <property type="entry name" value="Kinesin_motor_dom"/>
</dbReference>
<dbReference type="InterPro" id="IPR036961">
    <property type="entry name" value="Kinesin_motor_dom_sf"/>
</dbReference>
<dbReference type="GO" id="GO:0005524">
    <property type="term" value="F:ATP binding"/>
    <property type="evidence" value="ECO:0007669"/>
    <property type="project" value="UniProtKB-UniRule"/>
</dbReference>
<feature type="compositionally biased region" description="Acidic residues" evidence="6">
    <location>
        <begin position="817"/>
        <end position="828"/>
    </location>
</feature>
<gene>
    <name evidence="8" type="ORF">CTheo_3554</name>
</gene>
<dbReference type="InterPro" id="IPR019821">
    <property type="entry name" value="Kinesin_motor_CS"/>
</dbReference>
<keyword evidence="2 5" id="KW-0547">Nucleotide-binding</keyword>
<dbReference type="GO" id="GO:0005871">
    <property type="term" value="C:kinesin complex"/>
    <property type="evidence" value="ECO:0007669"/>
    <property type="project" value="TreeGrafter"/>
</dbReference>
<feature type="region of interest" description="Disordered" evidence="6">
    <location>
        <begin position="1"/>
        <end position="107"/>
    </location>
</feature>
<feature type="region of interest" description="Disordered" evidence="6">
    <location>
        <begin position="585"/>
        <end position="648"/>
    </location>
</feature>
<dbReference type="GO" id="GO:0005634">
    <property type="term" value="C:nucleus"/>
    <property type="evidence" value="ECO:0007669"/>
    <property type="project" value="TreeGrafter"/>
</dbReference>
<dbReference type="Gene3D" id="3.40.850.10">
    <property type="entry name" value="Kinesin motor domain"/>
    <property type="match status" value="1"/>
</dbReference>
<evidence type="ECO:0000256" key="6">
    <source>
        <dbReference type="SAM" id="MobiDB-lite"/>
    </source>
</evidence>
<dbReference type="PANTHER" id="PTHR24115">
    <property type="entry name" value="KINESIN-RELATED"/>
    <property type="match status" value="1"/>
</dbReference>
<reference evidence="8 9" key="1">
    <citation type="journal article" date="2019" name="Fungal Biol. Biotechnol.">
        <title>Draft genome sequence of fastidious pathogen Ceratobasidium theobromae, which causes vascular-streak dieback in Theobroma cacao.</title>
        <authorList>
            <person name="Ali S.S."/>
            <person name="Asman A."/>
            <person name="Shao J."/>
            <person name="Firmansyah A.P."/>
            <person name="Susilo A.W."/>
            <person name="Rosmana A."/>
            <person name="McMahon P."/>
            <person name="Junaid M."/>
            <person name="Guest D."/>
            <person name="Kheng T.Y."/>
            <person name="Meinhardt L.W."/>
            <person name="Bailey B.A."/>
        </authorList>
    </citation>
    <scope>NUCLEOTIDE SEQUENCE [LARGE SCALE GENOMIC DNA]</scope>
    <source>
        <strain evidence="8 9">CT2</strain>
    </source>
</reference>
<feature type="compositionally biased region" description="Basic and acidic residues" evidence="6">
    <location>
        <begin position="928"/>
        <end position="941"/>
    </location>
</feature>
<feature type="compositionally biased region" description="Acidic residues" evidence="6">
    <location>
        <begin position="770"/>
        <end position="782"/>
    </location>
</feature>
<dbReference type="EMBL" id="SSOP01000048">
    <property type="protein sequence ID" value="KAB5593000.1"/>
    <property type="molecule type" value="Genomic_DNA"/>
</dbReference>
<evidence type="ECO:0000313" key="8">
    <source>
        <dbReference type="EMBL" id="KAB5593000.1"/>
    </source>
</evidence>
<evidence type="ECO:0000256" key="5">
    <source>
        <dbReference type="PROSITE-ProRule" id="PRU00283"/>
    </source>
</evidence>
<feature type="domain" description="Kinesin motor" evidence="7">
    <location>
        <begin position="106"/>
        <end position="581"/>
    </location>
</feature>
<accession>A0A5N5QMK8</accession>
<feature type="compositionally biased region" description="Polar residues" evidence="6">
    <location>
        <begin position="10"/>
        <end position="22"/>
    </location>
</feature>
<dbReference type="GO" id="GO:0016887">
    <property type="term" value="F:ATP hydrolysis activity"/>
    <property type="evidence" value="ECO:0007669"/>
    <property type="project" value="TreeGrafter"/>
</dbReference>
<feature type="binding site" evidence="5">
    <location>
        <begin position="199"/>
        <end position="206"/>
    </location>
    <ligand>
        <name>ATP</name>
        <dbReference type="ChEBI" id="CHEBI:30616"/>
    </ligand>
</feature>
<evidence type="ECO:0000259" key="7">
    <source>
        <dbReference type="PROSITE" id="PS50067"/>
    </source>
</evidence>
<dbReference type="OrthoDB" id="123929at2759"/>
<keyword evidence="4 5" id="KW-0505">Motor protein</keyword>
<evidence type="ECO:0000256" key="1">
    <source>
        <dbReference type="ARBA" id="ARBA00022701"/>
    </source>
</evidence>
<dbReference type="Pfam" id="PF00225">
    <property type="entry name" value="Kinesin"/>
    <property type="match status" value="2"/>
</dbReference>
<feature type="compositionally biased region" description="Acidic residues" evidence="6">
    <location>
        <begin position="882"/>
        <end position="898"/>
    </location>
</feature>
<feature type="region of interest" description="Disordered" evidence="6">
    <location>
        <begin position="1029"/>
        <end position="1048"/>
    </location>
</feature>
<dbReference type="PRINTS" id="PR00380">
    <property type="entry name" value="KINESINHEAVY"/>
</dbReference>
<feature type="region of interest" description="Disordered" evidence="6">
    <location>
        <begin position="748"/>
        <end position="951"/>
    </location>
</feature>
<keyword evidence="1" id="KW-0493">Microtubule</keyword>
<evidence type="ECO:0000256" key="2">
    <source>
        <dbReference type="ARBA" id="ARBA00022741"/>
    </source>
</evidence>
<evidence type="ECO:0000256" key="3">
    <source>
        <dbReference type="ARBA" id="ARBA00022840"/>
    </source>
</evidence>
<comment type="caution">
    <text evidence="8">The sequence shown here is derived from an EMBL/GenBank/DDBJ whole genome shotgun (WGS) entry which is preliminary data.</text>
</comment>
<dbReference type="SMART" id="SM00129">
    <property type="entry name" value="KISc"/>
    <property type="match status" value="1"/>
</dbReference>
<dbReference type="GO" id="GO:0007018">
    <property type="term" value="P:microtubule-based movement"/>
    <property type="evidence" value="ECO:0007669"/>
    <property type="project" value="InterPro"/>
</dbReference>
<protein>
    <submittedName>
        <fullName evidence="8">Kinesin-like protein</fullName>
    </submittedName>
</protein>
<dbReference type="PANTHER" id="PTHR24115:SF1008">
    <property type="entry name" value="KINESIN-LIKE PROTEIN SUBITO"/>
    <property type="match status" value="1"/>
</dbReference>
<feature type="compositionally biased region" description="Basic residues" evidence="6">
    <location>
        <begin position="869"/>
        <end position="878"/>
    </location>
</feature>
<sequence length="1048" mass="113496">MPPVTRNKAPESSSSTSGAPQMTTGTRSTRSTSTRPPSTGAAVDLKSRSTTSSAPPPKPVGSTLSRSTTNRMSVVLPKRAAASSSMAEKKEVKEKPDGKDKDDKEPIRAFLRIRPTPSSINSIPYITTLSSTAVEMTDPAPAASRFGVRPSLAPAGSATYTFTRVFPPETLQPEFFTSTTLPLVRDLVNGENGLIFAYGVTNSGKTYTIQGGNSKGEGGLLPRTLDVLFNSIEGLQGENKWRPAKCSSVEREPSYVSSIKSKTGSTVEPDVESLMENETSDKDDTVVQIDRNYEYSVFVSYAEIYNEKIFDLLATGALSPEDSQSTNMNRSNSAQTMSRQSQAKPLPRYLSALLPKSLTSHLGLGSGGSVGSMSGSVGAGGDVPGSITRKALALKSDPITSGKYVSGLREIRVRSAQEGRAILKLGQINRTVFGTVANERSSRSHAVFTIKVLKVHKGANKDDPEEVQCARLSVVDLAGSERSKNTHATGERLKEAGNINKSLMVLGQCMEMLRANQRKIASGGTLKLGVVPFRHSKLTELFMDFFVGEGRAVMIVNVNPYDTGFDENSHVMRFSALARDVATTTQRILPPRPPPAAKSSGLATAGRMGQGLSASIGPGGTAPTKDDRATGPTRTARKVRLSEGTPAETVLEVVEEDETDAEDEEDIPRDTLVDELFEEVEYLRERLFEVEMRASIIEAEVREEVMKEMEERMQTMERMFMRRLASEVEAGETKTDRKIDMLQRAGLLQARQDQDTEDEEDVDKSLMVEQETEEDDEDDEESDSRASPTPGHKRALTGGPLATLQEGQSFEEGISLVDDEAEEAETTMDGDASRVTGDVSMGVEDESEGESEEESEEEESEEEASVGKSKARTPHKQHIVSDDEDYEQGEDEEDEEDSPPPPPTKVKRESIGRTPGPPAAKAKAKSPRGKEGTPLKVKREPMSPIPVKQEDIEVELGASGDKGADESMSVAAIVPNKRVRAAHLAASGPGSTYIPSPGEPEAVKKKKRQLGKTAALTEDQIWQVAMKAEEQERNKGSMGVRRLGRGSR</sequence>
<organism evidence="8 9">
    <name type="scientific">Ceratobasidium theobromae</name>
    <dbReference type="NCBI Taxonomy" id="1582974"/>
    <lineage>
        <taxon>Eukaryota</taxon>
        <taxon>Fungi</taxon>
        <taxon>Dikarya</taxon>
        <taxon>Basidiomycota</taxon>
        <taxon>Agaricomycotina</taxon>
        <taxon>Agaricomycetes</taxon>
        <taxon>Cantharellales</taxon>
        <taxon>Ceratobasidiaceae</taxon>
        <taxon>Ceratobasidium</taxon>
    </lineage>
</organism>
<evidence type="ECO:0000256" key="4">
    <source>
        <dbReference type="ARBA" id="ARBA00023175"/>
    </source>
</evidence>
<dbReference type="GO" id="GO:0005874">
    <property type="term" value="C:microtubule"/>
    <property type="evidence" value="ECO:0007669"/>
    <property type="project" value="UniProtKB-KW"/>
</dbReference>
<feature type="region of interest" description="Disordered" evidence="6">
    <location>
        <begin position="320"/>
        <end position="342"/>
    </location>
</feature>
<comment type="similarity">
    <text evidence="5">Belongs to the TRAFAC class myosin-kinesin ATPase superfamily. Kinesin family.</text>
</comment>
<dbReference type="Proteomes" id="UP000383932">
    <property type="component" value="Unassembled WGS sequence"/>
</dbReference>
<evidence type="ECO:0000313" key="9">
    <source>
        <dbReference type="Proteomes" id="UP000383932"/>
    </source>
</evidence>
<proteinExistence type="inferred from homology"/>
<feature type="compositionally biased region" description="Polar residues" evidence="6">
    <location>
        <begin position="321"/>
        <end position="342"/>
    </location>
</feature>
<name>A0A5N5QMK8_9AGAM</name>
<dbReference type="GO" id="GO:0003777">
    <property type="term" value="F:microtubule motor activity"/>
    <property type="evidence" value="ECO:0007669"/>
    <property type="project" value="InterPro"/>
</dbReference>
<feature type="compositionally biased region" description="Acidic residues" evidence="6">
    <location>
        <begin position="843"/>
        <end position="864"/>
    </location>
</feature>
<dbReference type="InterPro" id="IPR027640">
    <property type="entry name" value="Kinesin-like_fam"/>
</dbReference>
<feature type="compositionally biased region" description="Basic and acidic residues" evidence="6">
    <location>
        <begin position="87"/>
        <end position="107"/>
    </location>
</feature>
<feature type="compositionally biased region" description="Polar residues" evidence="6">
    <location>
        <begin position="62"/>
        <end position="72"/>
    </location>
</feature>
<dbReference type="GO" id="GO:0008017">
    <property type="term" value="F:microtubule binding"/>
    <property type="evidence" value="ECO:0007669"/>
    <property type="project" value="InterPro"/>
</dbReference>
<dbReference type="InterPro" id="IPR027417">
    <property type="entry name" value="P-loop_NTPase"/>
</dbReference>
<keyword evidence="3 5" id="KW-0067">ATP-binding</keyword>
<feature type="compositionally biased region" description="Low complexity" evidence="6">
    <location>
        <begin position="23"/>
        <end position="40"/>
    </location>
</feature>
<dbReference type="PROSITE" id="PS50067">
    <property type="entry name" value="KINESIN_MOTOR_2"/>
    <property type="match status" value="1"/>
</dbReference>